<sequence>MYTLIGPIDTRAFRVLWMLEELGLPYEHVKSKPRTAETLKHNPAGKVPVLLEGDVALTDSVAIMQYLADKHGAFTYPCGTIERARQDGFTQFVNDELDGTLWTAARHSFILPEDKRVPAVKDSLKWEFGRSVDELMRRMGNGPFLMGEKMTVPDILTAHCGSWAIAAKFPLENEAFNAYLKRMRGRPAFGRVRALG</sequence>
<dbReference type="SFLD" id="SFLDG00358">
    <property type="entry name" value="Main_(cytGST)"/>
    <property type="match status" value="1"/>
</dbReference>
<dbReference type="AlphaFoldDB" id="A0A5D0RAD8"/>
<keyword evidence="3" id="KW-0808">Transferase</keyword>
<dbReference type="CDD" id="cd03046">
    <property type="entry name" value="GST_N_GTT1_like"/>
    <property type="match status" value="1"/>
</dbReference>
<dbReference type="InterPro" id="IPR040079">
    <property type="entry name" value="Glutathione_S-Trfase"/>
</dbReference>
<evidence type="ECO:0000259" key="1">
    <source>
        <dbReference type="PROSITE" id="PS50404"/>
    </source>
</evidence>
<proteinExistence type="predicted"/>
<dbReference type="InterPro" id="IPR004045">
    <property type="entry name" value="Glutathione_S-Trfase_N"/>
</dbReference>
<dbReference type="PANTHER" id="PTHR44051">
    <property type="entry name" value="GLUTATHIONE S-TRANSFERASE-RELATED"/>
    <property type="match status" value="1"/>
</dbReference>
<dbReference type="SFLD" id="SFLDS00019">
    <property type="entry name" value="Glutathione_Transferase_(cytos"/>
    <property type="match status" value="1"/>
</dbReference>
<comment type="caution">
    <text evidence="3">The sequence shown here is derived from an EMBL/GenBank/DDBJ whole genome shotgun (WGS) entry which is preliminary data.</text>
</comment>
<dbReference type="InterPro" id="IPR036282">
    <property type="entry name" value="Glutathione-S-Trfase_C_sf"/>
</dbReference>
<gene>
    <name evidence="3" type="ORF">FVF75_16510</name>
</gene>
<accession>A0A5D0RAD8</accession>
<dbReference type="Gene3D" id="1.20.1050.10">
    <property type="match status" value="1"/>
</dbReference>
<evidence type="ECO:0000313" key="3">
    <source>
        <dbReference type="EMBL" id="TYB77845.1"/>
    </source>
</evidence>
<protein>
    <submittedName>
        <fullName evidence="3">Glutathione S-transferase family protein</fullName>
    </submittedName>
</protein>
<dbReference type="SUPFAM" id="SSF52833">
    <property type="entry name" value="Thioredoxin-like"/>
    <property type="match status" value="1"/>
</dbReference>
<dbReference type="SUPFAM" id="SSF47616">
    <property type="entry name" value="GST C-terminal domain-like"/>
    <property type="match status" value="1"/>
</dbReference>
<reference evidence="3 4" key="1">
    <citation type="submission" date="2019-08" db="EMBL/GenBank/DDBJ databases">
        <title>Identification of a novel species of the genus Boseongicola.</title>
        <authorList>
            <person name="Zhang X.-Q."/>
        </authorList>
    </citation>
    <scope>NUCLEOTIDE SEQUENCE [LARGE SCALE GENOMIC DNA]</scope>
    <source>
        <strain evidence="3 4">HY14</strain>
    </source>
</reference>
<dbReference type="GO" id="GO:0016740">
    <property type="term" value="F:transferase activity"/>
    <property type="evidence" value="ECO:0007669"/>
    <property type="project" value="UniProtKB-KW"/>
</dbReference>
<keyword evidence="4" id="KW-1185">Reference proteome</keyword>
<dbReference type="Pfam" id="PF13409">
    <property type="entry name" value="GST_N_2"/>
    <property type="match status" value="1"/>
</dbReference>
<dbReference type="InterPro" id="IPR010987">
    <property type="entry name" value="Glutathione-S-Trfase_C-like"/>
</dbReference>
<dbReference type="RefSeq" id="WP_148379882.1">
    <property type="nucleotide sequence ID" value="NZ_VSIY01000015.1"/>
</dbReference>
<feature type="domain" description="GST C-terminal" evidence="2">
    <location>
        <begin position="79"/>
        <end position="196"/>
    </location>
</feature>
<dbReference type="Proteomes" id="UP000322080">
    <property type="component" value="Unassembled WGS sequence"/>
</dbReference>
<evidence type="ECO:0000313" key="4">
    <source>
        <dbReference type="Proteomes" id="UP000322080"/>
    </source>
</evidence>
<dbReference type="InterPro" id="IPR036249">
    <property type="entry name" value="Thioredoxin-like_sf"/>
</dbReference>
<dbReference type="PROSITE" id="PS50405">
    <property type="entry name" value="GST_CTER"/>
    <property type="match status" value="1"/>
</dbReference>
<dbReference type="EMBL" id="VSIY01000015">
    <property type="protein sequence ID" value="TYB77845.1"/>
    <property type="molecule type" value="Genomic_DNA"/>
</dbReference>
<dbReference type="PANTHER" id="PTHR44051:SF8">
    <property type="entry name" value="GLUTATHIONE S-TRANSFERASE GSTA"/>
    <property type="match status" value="1"/>
</dbReference>
<organism evidence="3 4">
    <name type="scientific">Maritimibacter fusiformis</name>
    <dbReference type="NCBI Taxonomy" id="2603819"/>
    <lineage>
        <taxon>Bacteria</taxon>
        <taxon>Pseudomonadati</taxon>
        <taxon>Pseudomonadota</taxon>
        <taxon>Alphaproteobacteria</taxon>
        <taxon>Rhodobacterales</taxon>
        <taxon>Roseobacteraceae</taxon>
        <taxon>Maritimibacter</taxon>
    </lineage>
</organism>
<evidence type="ECO:0000259" key="2">
    <source>
        <dbReference type="PROSITE" id="PS50405"/>
    </source>
</evidence>
<name>A0A5D0RAD8_9RHOB</name>
<dbReference type="Gene3D" id="3.40.30.10">
    <property type="entry name" value="Glutaredoxin"/>
    <property type="match status" value="1"/>
</dbReference>
<feature type="domain" description="GST N-terminal" evidence="1">
    <location>
        <begin position="1"/>
        <end position="75"/>
    </location>
</feature>
<dbReference type="PROSITE" id="PS50404">
    <property type="entry name" value="GST_NTER"/>
    <property type="match status" value="1"/>
</dbReference>